<feature type="binding site" evidence="16">
    <location>
        <position position="677"/>
    </location>
    <ligand>
        <name>L-glutamate</name>
        <dbReference type="ChEBI" id="CHEBI:29985"/>
    </ligand>
</feature>
<feature type="disulfide bond" evidence="18">
    <location>
        <begin position="689"/>
        <end position="744"/>
    </location>
</feature>
<keyword evidence="3" id="KW-1003">Cell membrane</keyword>
<evidence type="ECO:0000256" key="16">
    <source>
        <dbReference type="PIRSR" id="PIRSR601508-1"/>
    </source>
</evidence>
<feature type="transmembrane region" description="Helical" evidence="20">
    <location>
        <begin position="502"/>
        <end position="521"/>
    </location>
</feature>
<keyword evidence="24" id="KW-1185">Reference proteome</keyword>
<dbReference type="InterPro" id="IPR001828">
    <property type="entry name" value="ANF_lig-bd_rcpt"/>
</dbReference>
<evidence type="ECO:0000256" key="14">
    <source>
        <dbReference type="ARBA" id="ARBA00023303"/>
    </source>
</evidence>
<evidence type="ECO:0000256" key="5">
    <source>
        <dbReference type="ARBA" id="ARBA00022729"/>
    </source>
</evidence>
<keyword evidence="7" id="KW-0770">Synapse</keyword>
<evidence type="ECO:0000256" key="6">
    <source>
        <dbReference type="ARBA" id="ARBA00022989"/>
    </source>
</evidence>
<evidence type="ECO:0000259" key="21">
    <source>
        <dbReference type="SMART" id="SM00079"/>
    </source>
</evidence>
<dbReference type="OrthoDB" id="5984008at2759"/>
<evidence type="ECO:0000256" key="18">
    <source>
        <dbReference type="PIRSR" id="PIRSR601508-3"/>
    </source>
</evidence>
<sequence length="829" mass="94730">MINTDEARLPGRKLQARVKHIAPQDSFRALKTACSFLEEGMVAIVGPKSPSNMGVLQSTCDAFEMPLLLTHWALRTQARRYTINLFPESRILAGALTESLVHQNWKTFTLIFEDNEALIRLQEILQLPTKSEAEVQQHHMKVMLRHIKPDQDFKKLMKDLSNSRENNFVVDLPLHRVHQLFHDASQVQMMTEYQNYFLTSLDSHTVEWNSTVIGRTNITAFRLINPENEHFKKFLREWIFSEQTIGKDVPSKQPITTEAALVYDAVTMLAKSLRELERSRQLDLRSMYCDESAVSSHGNATIYHMQMHPFEGASGYIKIDKQGRRITFSIDMVKITNKGIMKIGSWDTDKRFQVKKEDKDQYSEVKDLLRNATLKVTTKLTKPYLWQKTTADEFKGNDKYQGFCKDLLDKLSEQFGFKYIITPVKDKQYGSEVNGNWNGMIGELLRKEADIAIGDLTITYDRQAAVEFTMPFMNLGISILFKKPEKQAPPMFSFLKPLSLEVWFYMGTAYLGVSLFLFILARLSPYEWINPHPCDSDNDVVENQFTLLNSLWFTIGSIMQQGSDILPRAVSTRIVASSWWFFTLIMISSYTANLAAFLTAQRMSSPIESAADLAKQTTIQYGCMNGGSTMKFFQDSNYPIYKRMWSFMESQRPSVFVDSNDKGIERVRMGNYAFLMESTSIQYETERSCDLTQVGGELDSKGYGIATRPGSPYRGLLSSGILWLQETQQLQIMRDKWWKTSTHCADDAISTSAEMGIRNVGGVFMVLGIGSCLGVVIVVMEFAWRANKMLDREPVCVMLWHELRATLSCRGSTRPAPKEPDEPSVEKMP</sequence>
<dbReference type="Proteomes" id="UP000054359">
    <property type="component" value="Unassembled WGS sequence"/>
</dbReference>
<organism evidence="23 24">
    <name type="scientific">Stegodyphus mimosarum</name>
    <name type="common">African social velvet spider</name>
    <dbReference type="NCBI Taxonomy" id="407821"/>
    <lineage>
        <taxon>Eukaryota</taxon>
        <taxon>Metazoa</taxon>
        <taxon>Ecdysozoa</taxon>
        <taxon>Arthropoda</taxon>
        <taxon>Chelicerata</taxon>
        <taxon>Arachnida</taxon>
        <taxon>Araneae</taxon>
        <taxon>Araneomorphae</taxon>
        <taxon>Entelegynae</taxon>
        <taxon>Eresoidea</taxon>
        <taxon>Eresidae</taxon>
        <taxon>Stegodyphus</taxon>
    </lineage>
</organism>
<feature type="non-terminal residue" evidence="23">
    <location>
        <position position="829"/>
    </location>
</feature>
<evidence type="ECO:0000256" key="1">
    <source>
        <dbReference type="ARBA" id="ARBA00008685"/>
    </source>
</evidence>
<keyword evidence="13" id="KW-1071">Ligand-gated ion channel</keyword>
<gene>
    <name evidence="23" type="ORF">X975_11087</name>
</gene>
<evidence type="ECO:0000256" key="19">
    <source>
        <dbReference type="SAM" id="MobiDB-lite"/>
    </source>
</evidence>
<dbReference type="Pfam" id="PF10613">
    <property type="entry name" value="Lig_chan-Glu_bd"/>
    <property type="match status" value="1"/>
</dbReference>
<feature type="domain" description="Ionotropic glutamate receptor C-terminal" evidence="21">
    <location>
        <begin position="373"/>
        <end position="740"/>
    </location>
</feature>
<keyword evidence="18" id="KW-1015">Disulfide bond</keyword>
<keyword evidence="12" id="KW-0628">Postsynaptic cell membrane</keyword>
<dbReference type="AlphaFoldDB" id="A0A087V085"/>
<dbReference type="STRING" id="407821.A0A087V085"/>
<dbReference type="InterPro" id="IPR019594">
    <property type="entry name" value="Glu/Gly-bd"/>
</dbReference>
<proteinExistence type="inferred from homology"/>
<dbReference type="PANTHER" id="PTHR18966">
    <property type="entry name" value="IONOTROPIC GLUTAMATE RECEPTOR"/>
    <property type="match status" value="1"/>
</dbReference>
<dbReference type="OMA" id="WIDSELH"/>
<dbReference type="Gene3D" id="3.40.190.10">
    <property type="entry name" value="Periplasmic binding protein-like II"/>
    <property type="match status" value="2"/>
</dbReference>
<dbReference type="InterPro" id="IPR028082">
    <property type="entry name" value="Peripla_BP_I"/>
</dbReference>
<dbReference type="Pfam" id="PF00060">
    <property type="entry name" value="Lig_chan"/>
    <property type="match status" value="1"/>
</dbReference>
<dbReference type="PRINTS" id="PR00177">
    <property type="entry name" value="NMDARECEPTOR"/>
</dbReference>
<dbReference type="FunFam" id="3.40.190.10:FF:000060">
    <property type="entry name" value="Glutamate receptor ionotropic, kainate 1"/>
    <property type="match status" value="1"/>
</dbReference>
<evidence type="ECO:0000256" key="2">
    <source>
        <dbReference type="ARBA" id="ARBA00022448"/>
    </source>
</evidence>
<dbReference type="GO" id="GO:0015276">
    <property type="term" value="F:ligand-gated monoatomic ion channel activity"/>
    <property type="evidence" value="ECO:0007669"/>
    <property type="project" value="InterPro"/>
</dbReference>
<dbReference type="InterPro" id="IPR001508">
    <property type="entry name" value="Iono_Glu_rcpt_met"/>
</dbReference>
<keyword evidence="11" id="KW-0325">Glycoprotein</keyword>
<feature type="transmembrane region" description="Helical" evidence="20">
    <location>
        <begin position="579"/>
        <end position="600"/>
    </location>
</feature>
<dbReference type="Gene3D" id="1.10.287.70">
    <property type="match status" value="1"/>
</dbReference>
<evidence type="ECO:0000256" key="13">
    <source>
        <dbReference type="ARBA" id="ARBA00023286"/>
    </source>
</evidence>
<evidence type="ECO:0000256" key="15">
    <source>
        <dbReference type="ARBA" id="ARBA00034104"/>
    </source>
</evidence>
<evidence type="ECO:0000259" key="22">
    <source>
        <dbReference type="SMART" id="SM00918"/>
    </source>
</evidence>
<dbReference type="EMBL" id="KK122575">
    <property type="protein sequence ID" value="KFM83024.1"/>
    <property type="molecule type" value="Genomic_DNA"/>
</dbReference>
<evidence type="ECO:0000256" key="8">
    <source>
        <dbReference type="ARBA" id="ARBA00023065"/>
    </source>
</evidence>
<dbReference type="SMART" id="SM00918">
    <property type="entry name" value="Lig_chan-Glu_bd"/>
    <property type="match status" value="1"/>
</dbReference>
<name>A0A087V085_STEMI</name>
<dbReference type="FunFam" id="1.10.287.70:FF:000010">
    <property type="entry name" value="Putative glutamate receptor ionotropic kainate 1"/>
    <property type="match status" value="1"/>
</dbReference>
<evidence type="ECO:0000256" key="3">
    <source>
        <dbReference type="ARBA" id="ARBA00022475"/>
    </source>
</evidence>
<evidence type="ECO:0000256" key="11">
    <source>
        <dbReference type="ARBA" id="ARBA00023180"/>
    </source>
</evidence>
<feature type="compositionally biased region" description="Basic and acidic residues" evidence="19">
    <location>
        <begin position="816"/>
        <end position="829"/>
    </location>
</feature>
<keyword evidence="5" id="KW-0732">Signal</keyword>
<dbReference type="SUPFAM" id="SSF53822">
    <property type="entry name" value="Periplasmic binding protein-like I"/>
    <property type="match status" value="1"/>
</dbReference>
<feature type="transmembrane region" description="Helical" evidence="20">
    <location>
        <begin position="763"/>
        <end position="784"/>
    </location>
</feature>
<accession>A0A087V085</accession>
<feature type="binding site" evidence="16">
    <location>
        <position position="629"/>
    </location>
    <ligand>
        <name>L-glutamate</name>
        <dbReference type="ChEBI" id="CHEBI:29985"/>
    </ligand>
</feature>
<dbReference type="InterPro" id="IPR015683">
    <property type="entry name" value="Ionotropic_Glu_rcpt"/>
</dbReference>
<keyword evidence="10 23" id="KW-0675">Receptor</keyword>
<evidence type="ECO:0000256" key="12">
    <source>
        <dbReference type="ARBA" id="ARBA00023257"/>
    </source>
</evidence>
<feature type="domain" description="Ionotropic glutamate receptor L-glutamate and glycine-binding" evidence="22">
    <location>
        <begin position="383"/>
        <end position="446"/>
    </location>
</feature>
<dbReference type="FunFam" id="3.40.190.10:FF:000024">
    <property type="entry name" value="Glutamate receptor, ionotropic, delta 1"/>
    <property type="match status" value="1"/>
</dbReference>
<evidence type="ECO:0000256" key="17">
    <source>
        <dbReference type="PIRSR" id="PIRSR601508-2"/>
    </source>
</evidence>
<dbReference type="SUPFAM" id="SSF81324">
    <property type="entry name" value="Voltage-gated potassium channels"/>
    <property type="match status" value="1"/>
</dbReference>
<evidence type="ECO:0000313" key="23">
    <source>
        <dbReference type="EMBL" id="KFM83024.1"/>
    </source>
</evidence>
<dbReference type="Gene3D" id="3.40.50.2300">
    <property type="match status" value="2"/>
</dbReference>
<dbReference type="SMART" id="SM00079">
    <property type="entry name" value="PBPe"/>
    <property type="match status" value="1"/>
</dbReference>
<reference evidence="23 24" key="1">
    <citation type="submission" date="2013-11" db="EMBL/GenBank/DDBJ databases">
        <title>Genome sequencing of Stegodyphus mimosarum.</title>
        <authorList>
            <person name="Bechsgaard J."/>
        </authorList>
    </citation>
    <scope>NUCLEOTIDE SEQUENCE [LARGE SCALE GENOMIC DNA]</scope>
</reference>
<feature type="binding site" evidence="16">
    <location>
        <position position="628"/>
    </location>
    <ligand>
        <name>L-glutamate</name>
        <dbReference type="ChEBI" id="CHEBI:29985"/>
    </ligand>
</feature>
<dbReference type="CDD" id="cd06382">
    <property type="entry name" value="PBP1_iGluR_Kainate"/>
    <property type="match status" value="1"/>
</dbReference>
<evidence type="ECO:0000313" key="24">
    <source>
        <dbReference type="Proteomes" id="UP000054359"/>
    </source>
</evidence>
<dbReference type="InterPro" id="IPR001320">
    <property type="entry name" value="Iontro_rcpt_C"/>
</dbReference>
<comment type="subcellular location">
    <subcellularLocation>
        <location evidence="15">Postsynaptic cell membrane</location>
        <topology evidence="15">Multi-pass membrane protein</topology>
    </subcellularLocation>
</comment>
<evidence type="ECO:0000256" key="20">
    <source>
        <dbReference type="SAM" id="Phobius"/>
    </source>
</evidence>
<evidence type="ECO:0000256" key="7">
    <source>
        <dbReference type="ARBA" id="ARBA00023018"/>
    </source>
</evidence>
<keyword evidence="2" id="KW-0813">Transport</keyword>
<evidence type="ECO:0000256" key="10">
    <source>
        <dbReference type="ARBA" id="ARBA00023170"/>
    </source>
</evidence>
<feature type="site" description="Crucial to convey clamshell closure to channel opening" evidence="17">
    <location>
        <position position="607"/>
    </location>
</feature>
<dbReference type="GO" id="GO:0045211">
    <property type="term" value="C:postsynaptic membrane"/>
    <property type="evidence" value="ECO:0007669"/>
    <property type="project" value="UniProtKB-SubCell"/>
</dbReference>
<keyword evidence="8" id="KW-0406">Ion transport</keyword>
<evidence type="ECO:0000256" key="9">
    <source>
        <dbReference type="ARBA" id="ARBA00023136"/>
    </source>
</evidence>
<feature type="disulfide bond" evidence="18">
    <location>
        <begin position="34"/>
        <end position="289"/>
    </location>
</feature>
<dbReference type="GO" id="GO:0038023">
    <property type="term" value="F:signaling receptor activity"/>
    <property type="evidence" value="ECO:0007669"/>
    <property type="project" value="InterPro"/>
</dbReference>
<keyword evidence="14" id="KW-0407">Ion channel</keyword>
<keyword evidence="4 20" id="KW-0812">Transmembrane</keyword>
<keyword evidence="6 20" id="KW-1133">Transmembrane helix</keyword>
<feature type="binding site" evidence="16">
    <location>
        <position position="457"/>
    </location>
    <ligand>
        <name>L-glutamate</name>
        <dbReference type="ChEBI" id="CHEBI:29985"/>
    </ligand>
</feature>
<dbReference type="SUPFAM" id="SSF53850">
    <property type="entry name" value="Periplasmic binding protein-like II"/>
    <property type="match status" value="1"/>
</dbReference>
<dbReference type="Pfam" id="PF01094">
    <property type="entry name" value="ANF_receptor"/>
    <property type="match status" value="1"/>
</dbReference>
<comment type="similarity">
    <text evidence="1">Belongs to the glutamate-gated ion channel (TC 1.A.10.1) family.</text>
</comment>
<keyword evidence="9 20" id="KW-0472">Membrane</keyword>
<feature type="binding site" evidence="16">
    <location>
        <position position="462"/>
    </location>
    <ligand>
        <name>L-glutamate</name>
        <dbReference type="ChEBI" id="CHEBI:29985"/>
    </ligand>
</feature>
<feature type="region of interest" description="Disordered" evidence="19">
    <location>
        <begin position="810"/>
        <end position="829"/>
    </location>
</feature>
<evidence type="ECO:0000256" key="4">
    <source>
        <dbReference type="ARBA" id="ARBA00022692"/>
    </source>
</evidence>
<protein>
    <submittedName>
        <fullName evidence="23">Glutamate receptor, ionotropic kainate 2</fullName>
    </submittedName>
</protein>